<evidence type="ECO:0000259" key="6">
    <source>
        <dbReference type="PROSITE" id="PS50937"/>
    </source>
</evidence>
<comment type="caution">
    <text evidence="7">The sequence shown here is derived from an EMBL/GenBank/DDBJ whole genome shotgun (WGS) entry which is preliminary data.</text>
</comment>
<dbReference type="PROSITE" id="PS50937">
    <property type="entry name" value="HTH_MERR_2"/>
    <property type="match status" value="1"/>
</dbReference>
<keyword evidence="4" id="KW-0804">Transcription</keyword>
<keyword evidence="1" id="KW-0678">Repressor</keyword>
<evidence type="ECO:0000256" key="1">
    <source>
        <dbReference type="ARBA" id="ARBA00022491"/>
    </source>
</evidence>
<dbReference type="PROSITE" id="PS00552">
    <property type="entry name" value="HTH_MERR_1"/>
    <property type="match status" value="1"/>
</dbReference>
<feature type="domain" description="HTH merR-type" evidence="6">
    <location>
        <begin position="1"/>
        <end position="71"/>
    </location>
</feature>
<accession>A0ABS7C3T9</accession>
<dbReference type="InterPro" id="IPR000551">
    <property type="entry name" value="MerR-type_HTH_dom"/>
</dbReference>
<dbReference type="InterPro" id="IPR009061">
    <property type="entry name" value="DNA-bd_dom_put_sf"/>
</dbReference>
<dbReference type="PRINTS" id="PR00040">
    <property type="entry name" value="HTHMERR"/>
</dbReference>
<dbReference type="SUPFAM" id="SSF46955">
    <property type="entry name" value="Putative DNA-binding domain"/>
    <property type="match status" value="1"/>
</dbReference>
<dbReference type="Gene3D" id="1.10.1660.10">
    <property type="match status" value="1"/>
</dbReference>
<dbReference type="Proteomes" id="UP001519887">
    <property type="component" value="Unassembled WGS sequence"/>
</dbReference>
<sequence length="123" mass="14549">MGFTIGDAAEQTGLSIHTLRYYENEGILPMINRNDGGTRIYEQKDIDWLKFVCCLRETGMTIAELKGFVQLVLQGNETIDERMKMLDRQKERIQSQIEQLTTYKTMVENKMDWYVDYAREHRM</sequence>
<dbReference type="CDD" id="cd01109">
    <property type="entry name" value="HTH_YyaN"/>
    <property type="match status" value="1"/>
</dbReference>
<dbReference type="RefSeq" id="WP_210037443.1">
    <property type="nucleotide sequence ID" value="NZ_JBHLVU010000004.1"/>
</dbReference>
<evidence type="ECO:0000256" key="5">
    <source>
        <dbReference type="SAM" id="Coils"/>
    </source>
</evidence>
<proteinExistence type="predicted"/>
<feature type="coiled-coil region" evidence="5">
    <location>
        <begin position="76"/>
        <end position="103"/>
    </location>
</feature>
<dbReference type="SMART" id="SM00422">
    <property type="entry name" value="HTH_MERR"/>
    <property type="match status" value="1"/>
</dbReference>
<dbReference type="InterPro" id="IPR047057">
    <property type="entry name" value="MerR_fam"/>
</dbReference>
<reference evidence="7 8" key="1">
    <citation type="submission" date="2021-07" db="EMBL/GenBank/DDBJ databases">
        <title>Paenibacillus radiodurans sp. nov., isolated from the southeastern edge of Tengger Desert.</title>
        <authorList>
            <person name="Zhang G."/>
        </authorList>
    </citation>
    <scope>NUCLEOTIDE SEQUENCE [LARGE SCALE GENOMIC DNA]</scope>
    <source>
        <strain evidence="7 8">CCM 7311</strain>
    </source>
</reference>
<evidence type="ECO:0000256" key="4">
    <source>
        <dbReference type="ARBA" id="ARBA00023163"/>
    </source>
</evidence>
<dbReference type="Pfam" id="PF13411">
    <property type="entry name" value="MerR_1"/>
    <property type="match status" value="1"/>
</dbReference>
<evidence type="ECO:0000256" key="3">
    <source>
        <dbReference type="ARBA" id="ARBA00023125"/>
    </source>
</evidence>
<evidence type="ECO:0000313" key="8">
    <source>
        <dbReference type="Proteomes" id="UP001519887"/>
    </source>
</evidence>
<gene>
    <name evidence="7" type="ORF">K0U00_16210</name>
</gene>
<dbReference type="PANTHER" id="PTHR30204">
    <property type="entry name" value="REDOX-CYCLING DRUG-SENSING TRANSCRIPTIONAL ACTIVATOR SOXR"/>
    <property type="match status" value="1"/>
</dbReference>
<evidence type="ECO:0000313" key="7">
    <source>
        <dbReference type="EMBL" id="MBW7455569.1"/>
    </source>
</evidence>
<evidence type="ECO:0000256" key="2">
    <source>
        <dbReference type="ARBA" id="ARBA00023015"/>
    </source>
</evidence>
<dbReference type="EMBL" id="JAHZIK010000387">
    <property type="protein sequence ID" value="MBW7455569.1"/>
    <property type="molecule type" value="Genomic_DNA"/>
</dbReference>
<organism evidence="7 8">
    <name type="scientific">Paenibacillus sepulcri</name>
    <dbReference type="NCBI Taxonomy" id="359917"/>
    <lineage>
        <taxon>Bacteria</taxon>
        <taxon>Bacillati</taxon>
        <taxon>Bacillota</taxon>
        <taxon>Bacilli</taxon>
        <taxon>Bacillales</taxon>
        <taxon>Paenibacillaceae</taxon>
        <taxon>Paenibacillus</taxon>
    </lineage>
</organism>
<keyword evidence="8" id="KW-1185">Reference proteome</keyword>
<keyword evidence="5" id="KW-0175">Coiled coil</keyword>
<keyword evidence="2" id="KW-0805">Transcription regulation</keyword>
<dbReference type="PANTHER" id="PTHR30204:SF69">
    <property type="entry name" value="MERR-FAMILY TRANSCRIPTIONAL REGULATOR"/>
    <property type="match status" value="1"/>
</dbReference>
<name>A0ABS7C3T9_9BACL</name>
<keyword evidence="3" id="KW-0238">DNA-binding</keyword>
<protein>
    <submittedName>
        <fullName evidence="7">MerR family transcriptional regulator</fullName>
    </submittedName>
</protein>